<comment type="caution">
    <text evidence="2">The sequence shown here is derived from an EMBL/GenBank/DDBJ whole genome shotgun (WGS) entry which is preliminary data.</text>
</comment>
<name>A0AAD8QAU3_9PEZI</name>
<dbReference type="AlphaFoldDB" id="A0AAD8QAU3"/>
<dbReference type="GeneID" id="85435782"/>
<sequence length="126" mass="13760">MHPPSGTPIPRNPRSAVAVAEASTALGRNGRFPPPSLTSLPVPAPHADLQTAGFSSHRCSPSRHGSPCSFFEHLSEFRDLGKSYDHRWVSLHPPERERYIAALLPRKILPLSRGHAGYPSARRGIV</sequence>
<gene>
    <name evidence="2" type="ORF">LY79DRAFT_211891</name>
</gene>
<organism evidence="2 3">
    <name type="scientific">Colletotrichum navitas</name>
    <dbReference type="NCBI Taxonomy" id="681940"/>
    <lineage>
        <taxon>Eukaryota</taxon>
        <taxon>Fungi</taxon>
        <taxon>Dikarya</taxon>
        <taxon>Ascomycota</taxon>
        <taxon>Pezizomycotina</taxon>
        <taxon>Sordariomycetes</taxon>
        <taxon>Hypocreomycetidae</taxon>
        <taxon>Glomerellales</taxon>
        <taxon>Glomerellaceae</taxon>
        <taxon>Colletotrichum</taxon>
        <taxon>Colletotrichum graminicola species complex</taxon>
    </lineage>
</organism>
<dbReference type="RefSeq" id="XP_060419853.1">
    <property type="nucleotide sequence ID" value="XM_060551542.1"/>
</dbReference>
<evidence type="ECO:0000313" key="3">
    <source>
        <dbReference type="Proteomes" id="UP001230504"/>
    </source>
</evidence>
<accession>A0AAD8QAU3</accession>
<keyword evidence="3" id="KW-1185">Reference proteome</keyword>
<protein>
    <submittedName>
        <fullName evidence="2">Uncharacterized protein</fullName>
    </submittedName>
</protein>
<reference evidence="2" key="1">
    <citation type="submission" date="2021-06" db="EMBL/GenBank/DDBJ databases">
        <title>Comparative genomics, transcriptomics and evolutionary studies reveal genomic signatures of adaptation to plant cell wall in hemibiotrophic fungi.</title>
        <authorList>
            <consortium name="DOE Joint Genome Institute"/>
            <person name="Baroncelli R."/>
            <person name="Diaz J.F."/>
            <person name="Benocci T."/>
            <person name="Peng M."/>
            <person name="Battaglia E."/>
            <person name="Haridas S."/>
            <person name="Andreopoulos W."/>
            <person name="Labutti K."/>
            <person name="Pangilinan J."/>
            <person name="Floch G.L."/>
            <person name="Makela M.R."/>
            <person name="Henrissat B."/>
            <person name="Grigoriev I.V."/>
            <person name="Crouch J.A."/>
            <person name="De Vries R.P."/>
            <person name="Sukno S.A."/>
            <person name="Thon M.R."/>
        </authorList>
    </citation>
    <scope>NUCLEOTIDE SEQUENCE</scope>
    <source>
        <strain evidence="2">CBS 125086</strain>
    </source>
</reference>
<dbReference type="Proteomes" id="UP001230504">
    <property type="component" value="Unassembled WGS sequence"/>
</dbReference>
<feature type="region of interest" description="Disordered" evidence="1">
    <location>
        <begin position="23"/>
        <end position="64"/>
    </location>
</feature>
<evidence type="ECO:0000256" key="1">
    <source>
        <dbReference type="SAM" id="MobiDB-lite"/>
    </source>
</evidence>
<evidence type="ECO:0000313" key="2">
    <source>
        <dbReference type="EMBL" id="KAK1599191.1"/>
    </source>
</evidence>
<dbReference type="EMBL" id="JAHLJV010000003">
    <property type="protein sequence ID" value="KAK1599191.1"/>
    <property type="molecule type" value="Genomic_DNA"/>
</dbReference>
<proteinExistence type="predicted"/>